<protein>
    <submittedName>
        <fullName evidence="1">Uncharacterized protein</fullName>
    </submittedName>
</protein>
<dbReference type="EMBL" id="DQFB01000004">
    <property type="protein sequence ID" value="HCQ40742.1"/>
    <property type="molecule type" value="Genomic_DNA"/>
</dbReference>
<sequence>MLNLKKNVSGKDIVIETMPFPNELKAWCYAHTEFLAVLKNVYLAKFISLNAIATSYPTQSPQDQVIGVYTHDCIRKNPIFKQDFIVNKEFTLYTINKNGNNSKYVKDISRFYQKNGTTGDCVNSHHLTLDQLPEELRPRGIHAIDLANKIVAKGTVRKTSKKLIEIKKNPTTM</sequence>
<evidence type="ECO:0000313" key="1">
    <source>
        <dbReference type="EMBL" id="HCQ40742.1"/>
    </source>
</evidence>
<dbReference type="Proteomes" id="UP000262056">
    <property type="component" value="Unassembled WGS sequence"/>
</dbReference>
<gene>
    <name evidence="1" type="ORF">DIU24_03480</name>
</gene>
<organism evidence="1 2">
    <name type="scientific">candidate division WWE3 bacterium</name>
    <dbReference type="NCBI Taxonomy" id="2053526"/>
    <lineage>
        <taxon>Bacteria</taxon>
        <taxon>Katanobacteria</taxon>
    </lineage>
</organism>
<evidence type="ECO:0000313" key="2">
    <source>
        <dbReference type="Proteomes" id="UP000262056"/>
    </source>
</evidence>
<dbReference type="AlphaFoldDB" id="A0A656PP30"/>
<accession>A0A656PP30</accession>
<comment type="caution">
    <text evidence="1">The sequence shown here is derived from an EMBL/GenBank/DDBJ whole genome shotgun (WGS) entry which is preliminary data.</text>
</comment>
<name>A0A656PP30_UNCKA</name>
<reference evidence="1 2" key="1">
    <citation type="journal article" date="2018" name="Nat. Biotechnol.">
        <title>A standardized bacterial taxonomy based on genome phylogeny substantially revises the tree of life.</title>
        <authorList>
            <person name="Parks D.H."/>
            <person name="Chuvochina M."/>
            <person name="Waite D.W."/>
            <person name="Rinke C."/>
            <person name="Skarshewski A."/>
            <person name="Chaumeil P.A."/>
            <person name="Hugenholtz P."/>
        </authorList>
    </citation>
    <scope>NUCLEOTIDE SEQUENCE [LARGE SCALE GENOMIC DNA]</scope>
    <source>
        <strain evidence="1">UBA12021</strain>
    </source>
</reference>
<proteinExistence type="predicted"/>